<evidence type="ECO:0008006" key="3">
    <source>
        <dbReference type="Google" id="ProtNLM"/>
    </source>
</evidence>
<gene>
    <name evidence="1" type="ORF">PSQ39_00780</name>
</gene>
<protein>
    <recommendedName>
        <fullName evidence="3">N-acetyltransferase domain-containing protein</fullName>
    </recommendedName>
</protein>
<dbReference type="EMBL" id="JAQSIO010000001">
    <property type="protein sequence ID" value="MDD0813155.1"/>
    <property type="molecule type" value="Genomic_DNA"/>
</dbReference>
<dbReference type="Proteomes" id="UP001528672">
    <property type="component" value="Unassembled WGS sequence"/>
</dbReference>
<keyword evidence="2" id="KW-1185">Reference proteome</keyword>
<proteinExistence type="predicted"/>
<comment type="caution">
    <text evidence="1">The sequence shown here is derived from an EMBL/GenBank/DDBJ whole genome shotgun (WGS) entry which is preliminary data.</text>
</comment>
<evidence type="ECO:0000313" key="1">
    <source>
        <dbReference type="EMBL" id="MDD0813155.1"/>
    </source>
</evidence>
<accession>A0ABT5M990</accession>
<reference evidence="1 2" key="1">
    <citation type="submission" date="2023-02" db="EMBL/GenBank/DDBJ databases">
        <title>Bacterial whole genome sequence for Curvibacter sp. HBC28.</title>
        <authorList>
            <person name="Le V."/>
            <person name="Ko S.-R."/>
            <person name="Ahn C.-Y."/>
            <person name="Oh H.-M."/>
        </authorList>
    </citation>
    <scope>NUCLEOTIDE SEQUENCE [LARGE SCALE GENOMIC DNA]</scope>
    <source>
        <strain evidence="1 2">HBC28</strain>
    </source>
</reference>
<organism evidence="1 2">
    <name type="scientific">Curvibacter microcysteis</name>
    <dbReference type="NCBI Taxonomy" id="3026419"/>
    <lineage>
        <taxon>Bacteria</taxon>
        <taxon>Pseudomonadati</taxon>
        <taxon>Pseudomonadota</taxon>
        <taxon>Betaproteobacteria</taxon>
        <taxon>Burkholderiales</taxon>
        <taxon>Comamonadaceae</taxon>
        <taxon>Curvibacter</taxon>
    </lineage>
</organism>
<name>A0ABT5M990_9BURK</name>
<sequence>MKRDDDYLVPTITIEDQWLLINDEEPSRFIQEVTGKIAFEDDDGVRLHAGEIHLFVVDVEGAASEREDAFAVFDTHRDTMRCFEALYETDDCGSVQLKGSVDKLLVMEGLWRPNVLLLDRLTILPKFRNQGLGLEVLRRAILRYRIGTGIVALYPFPLQFEGRADSEDNATLGLQEFSCSLDYARRKLRRHYGNLGFKLHRPSGYMVMNSEMPIEGRGI</sequence>
<dbReference type="RefSeq" id="WP_273924688.1">
    <property type="nucleotide sequence ID" value="NZ_JAQSIO010000001.1"/>
</dbReference>
<evidence type="ECO:0000313" key="2">
    <source>
        <dbReference type="Proteomes" id="UP001528672"/>
    </source>
</evidence>